<sequence>MKCQAKFPSQRECRFVYHARLIQLWAGVLCLFSFMKLLHITDEAWAPCKRLYCTVLGFSMLWTASKNDHRKVRLLFICFFFTQTGLNMQFLRNMKPKALPLHILLDLVVNLWVVFPQLGTLQRSIASGKCCYFI</sequence>
<proteinExistence type="predicted"/>
<keyword evidence="1" id="KW-0812">Transmembrane</keyword>
<feature type="transmembrane region" description="Helical" evidence="1">
    <location>
        <begin position="98"/>
        <end position="115"/>
    </location>
</feature>
<name>A0ABQ7H6J4_DUNSA</name>
<feature type="transmembrane region" description="Helical" evidence="1">
    <location>
        <begin position="21"/>
        <end position="38"/>
    </location>
</feature>
<protein>
    <submittedName>
        <fullName evidence="2">Uncharacterized protein</fullName>
    </submittedName>
</protein>
<comment type="caution">
    <text evidence="2">The sequence shown here is derived from an EMBL/GenBank/DDBJ whole genome shotgun (WGS) entry which is preliminary data.</text>
</comment>
<accession>A0ABQ7H6J4</accession>
<dbReference type="Proteomes" id="UP000815325">
    <property type="component" value="Unassembled WGS sequence"/>
</dbReference>
<feature type="transmembrane region" description="Helical" evidence="1">
    <location>
        <begin position="74"/>
        <end position="92"/>
    </location>
</feature>
<reference evidence="2" key="1">
    <citation type="submission" date="2017-08" db="EMBL/GenBank/DDBJ databases">
        <authorList>
            <person name="Polle J.E."/>
            <person name="Barry K."/>
            <person name="Cushman J."/>
            <person name="Schmutz J."/>
            <person name="Tran D."/>
            <person name="Hathwaick L.T."/>
            <person name="Yim W.C."/>
            <person name="Jenkins J."/>
            <person name="Mckie-Krisberg Z.M."/>
            <person name="Prochnik S."/>
            <person name="Lindquist E."/>
            <person name="Dockter R.B."/>
            <person name="Adam C."/>
            <person name="Molina H."/>
            <person name="Bunkerborg J."/>
            <person name="Jin E."/>
            <person name="Buchheim M."/>
            <person name="Magnuson J."/>
        </authorList>
    </citation>
    <scope>NUCLEOTIDE SEQUENCE</scope>
    <source>
        <strain evidence="2">CCAP 19/18</strain>
    </source>
</reference>
<keyword evidence="1" id="KW-0472">Membrane</keyword>
<gene>
    <name evidence="2" type="ORF">DUNSADRAFT_6726</name>
</gene>
<evidence type="ECO:0000313" key="3">
    <source>
        <dbReference type="Proteomes" id="UP000815325"/>
    </source>
</evidence>
<dbReference type="EMBL" id="MU069460">
    <property type="protein sequence ID" value="KAF5842483.1"/>
    <property type="molecule type" value="Genomic_DNA"/>
</dbReference>
<evidence type="ECO:0000313" key="2">
    <source>
        <dbReference type="EMBL" id="KAF5842483.1"/>
    </source>
</evidence>
<keyword evidence="1" id="KW-1133">Transmembrane helix</keyword>
<evidence type="ECO:0000256" key="1">
    <source>
        <dbReference type="SAM" id="Phobius"/>
    </source>
</evidence>
<keyword evidence="3" id="KW-1185">Reference proteome</keyword>
<organism evidence="2 3">
    <name type="scientific">Dunaliella salina</name>
    <name type="common">Green alga</name>
    <name type="synonym">Protococcus salinus</name>
    <dbReference type="NCBI Taxonomy" id="3046"/>
    <lineage>
        <taxon>Eukaryota</taxon>
        <taxon>Viridiplantae</taxon>
        <taxon>Chlorophyta</taxon>
        <taxon>core chlorophytes</taxon>
        <taxon>Chlorophyceae</taxon>
        <taxon>CS clade</taxon>
        <taxon>Chlamydomonadales</taxon>
        <taxon>Dunaliellaceae</taxon>
        <taxon>Dunaliella</taxon>
    </lineage>
</organism>